<dbReference type="Gene3D" id="1.10.10.60">
    <property type="entry name" value="Homeodomain-like"/>
    <property type="match status" value="1"/>
</dbReference>
<dbReference type="AlphaFoldDB" id="A0A2D0QQY1"/>
<accession>A0A2D0QQY1</accession>
<dbReference type="OrthoDB" id="691673at2759"/>
<protein>
    <submittedName>
        <fullName evidence="4">Uncharacterized protein LOC124627177</fullName>
    </submittedName>
</protein>
<organism evidence="3 4">
    <name type="scientific">Ictalurus punctatus</name>
    <name type="common">Channel catfish</name>
    <name type="synonym">Silurus punctatus</name>
    <dbReference type="NCBI Taxonomy" id="7998"/>
    <lineage>
        <taxon>Eukaryota</taxon>
        <taxon>Metazoa</taxon>
        <taxon>Chordata</taxon>
        <taxon>Craniata</taxon>
        <taxon>Vertebrata</taxon>
        <taxon>Euteleostomi</taxon>
        <taxon>Actinopterygii</taxon>
        <taxon>Neopterygii</taxon>
        <taxon>Teleostei</taxon>
        <taxon>Ostariophysi</taxon>
        <taxon>Siluriformes</taxon>
        <taxon>Ictaluridae</taxon>
        <taxon>Ictalurus</taxon>
    </lineage>
</organism>
<reference evidence="4" key="2">
    <citation type="submission" date="2025-08" db="UniProtKB">
        <authorList>
            <consortium name="RefSeq"/>
        </authorList>
    </citation>
    <scope>IDENTIFICATION</scope>
    <source>
        <tissue evidence="4">Blood</tissue>
    </source>
</reference>
<feature type="domain" description="Myb/SANT-like DNA-binding" evidence="2">
    <location>
        <begin position="8"/>
        <end position="98"/>
    </location>
</feature>
<feature type="region of interest" description="Disordered" evidence="1">
    <location>
        <begin position="276"/>
        <end position="310"/>
    </location>
</feature>
<proteinExistence type="predicted"/>
<name>A0A2D0QQY1_ICTPU</name>
<evidence type="ECO:0000313" key="4">
    <source>
        <dbReference type="RefSeq" id="XP_047009537.1"/>
    </source>
</evidence>
<feature type="compositionally biased region" description="Polar residues" evidence="1">
    <location>
        <begin position="299"/>
        <end position="310"/>
    </location>
</feature>
<sequence length="310" mass="35215">MATSKKAHFWSEQETMVMLGILKEMDIMKCLDGRKNRNGDIFKRVADRIGEEGYVRSAEQVRTRWKILKTSYYWAKKQNNTSGSNPSSFPYFESMHDILGHRPLSNISESGVDTGFEEDEDAAEHPNSVDESVVGDEVSCLARQEEMNKYADEDTSSSGDTSGTQEESFSATATDVDPPRIQGYSRRKKKARGTVISQHQQLIMQMMRQQNEWFQNQIQQSEQREERLLSALIESNVRSTKCLISVLEGFQSTQPQPMFAPPSLHPQHFQYFYHTQPSKSPMHGSTVSNTSAAEHGSEEANNNARSYTHL</sequence>
<reference evidence="3" key="1">
    <citation type="journal article" date="2016" name="Nat. Commun.">
        <title>The channel catfish genome sequence provides insights into the evolution of scale formation in teleosts.</title>
        <authorList>
            <person name="Liu Z."/>
            <person name="Liu S."/>
            <person name="Yao J."/>
            <person name="Bao L."/>
            <person name="Zhang J."/>
            <person name="Li Y."/>
            <person name="Jiang C."/>
            <person name="Sun L."/>
            <person name="Wang R."/>
            <person name="Zhang Y."/>
            <person name="Zhou T."/>
            <person name="Zeng Q."/>
            <person name="Fu Q."/>
            <person name="Gao S."/>
            <person name="Li N."/>
            <person name="Koren S."/>
            <person name="Jiang Y."/>
            <person name="Zimin A."/>
            <person name="Xu P."/>
            <person name="Phillippy A.M."/>
            <person name="Geng X."/>
            <person name="Song L."/>
            <person name="Sun F."/>
            <person name="Li C."/>
            <person name="Wang X."/>
            <person name="Chen A."/>
            <person name="Jin Y."/>
            <person name="Yuan Z."/>
            <person name="Yang Y."/>
            <person name="Tan S."/>
            <person name="Peatman E."/>
            <person name="Lu J."/>
            <person name="Qin Z."/>
            <person name="Dunham R."/>
            <person name="Li Z."/>
            <person name="Sonstegard T."/>
            <person name="Feng J."/>
            <person name="Danzmann R.G."/>
            <person name="Schroeder S."/>
            <person name="Scheffler B."/>
            <person name="Duke M.V."/>
            <person name="Ballard L."/>
            <person name="Kucuktas H."/>
            <person name="Kaltenboeck L."/>
            <person name="Liu H."/>
            <person name="Armbruster J."/>
            <person name="Xie Y."/>
            <person name="Kirby M.L."/>
            <person name="Tian Y."/>
            <person name="Flanagan M.E."/>
            <person name="Mu W."/>
            <person name="Waldbieser G.C."/>
        </authorList>
    </citation>
    <scope>NUCLEOTIDE SEQUENCE [LARGE SCALE GENOMIC DNA]</scope>
    <source>
        <strain evidence="3">SDA103</strain>
    </source>
</reference>
<evidence type="ECO:0000313" key="3">
    <source>
        <dbReference type="Proteomes" id="UP000221080"/>
    </source>
</evidence>
<gene>
    <name evidence="4" type="primary">LOC124627177</name>
</gene>
<dbReference type="Pfam" id="PF13837">
    <property type="entry name" value="Myb_DNA-bind_4"/>
    <property type="match status" value="1"/>
</dbReference>
<dbReference type="InterPro" id="IPR044822">
    <property type="entry name" value="Myb_DNA-bind_4"/>
</dbReference>
<evidence type="ECO:0000259" key="2">
    <source>
        <dbReference type="Pfam" id="PF13837"/>
    </source>
</evidence>
<feature type="compositionally biased region" description="Polar residues" evidence="1">
    <location>
        <begin position="276"/>
        <end position="292"/>
    </location>
</feature>
<dbReference type="PANTHER" id="PTHR47595:SF1">
    <property type="entry name" value="MYB_SANT-LIKE DNA-BINDING DOMAIN-CONTAINING PROTEIN"/>
    <property type="match status" value="1"/>
</dbReference>
<dbReference type="GeneID" id="124627177"/>
<dbReference type="RefSeq" id="XP_047009537.1">
    <property type="nucleotide sequence ID" value="XM_047153581.2"/>
</dbReference>
<dbReference type="PANTHER" id="PTHR47595">
    <property type="entry name" value="HEAT SHOCK 70 KDA PROTEIN 14"/>
    <property type="match status" value="1"/>
</dbReference>
<evidence type="ECO:0000256" key="1">
    <source>
        <dbReference type="SAM" id="MobiDB-lite"/>
    </source>
</evidence>
<feature type="compositionally biased region" description="Low complexity" evidence="1">
    <location>
        <begin position="156"/>
        <end position="168"/>
    </location>
</feature>
<feature type="region of interest" description="Disordered" evidence="1">
    <location>
        <begin position="103"/>
        <end position="135"/>
    </location>
</feature>
<dbReference type="Proteomes" id="UP000221080">
    <property type="component" value="Chromosome 4"/>
</dbReference>
<feature type="region of interest" description="Disordered" evidence="1">
    <location>
        <begin position="149"/>
        <end position="193"/>
    </location>
</feature>
<keyword evidence="3" id="KW-1185">Reference proteome</keyword>
<dbReference type="KEGG" id="ipu:124627177"/>